<dbReference type="OrthoDB" id="9888361at2"/>
<dbReference type="Proteomes" id="UP000251993">
    <property type="component" value="Chromosome"/>
</dbReference>
<evidence type="ECO:0008006" key="3">
    <source>
        <dbReference type="Google" id="ProtNLM"/>
    </source>
</evidence>
<name>A0A344TLY3_9BACT</name>
<sequence length="133" mass="15539">MLFFTVFIFTKSTSQNKIDTVNVGLIIKMTPFQSIFGTVVYGKIRVSSDSLFFNTTPCNELTKKISPVFPCNAHLIKPIGVSFKEIKKMKRRAFLFLFPNRLFIQTKSNVTYLFITYKRRLIKRKYQAYLDSL</sequence>
<keyword evidence="2" id="KW-1185">Reference proteome</keyword>
<dbReference type="EMBL" id="CP030850">
    <property type="protein sequence ID" value="AXE19654.1"/>
    <property type="molecule type" value="Genomic_DNA"/>
</dbReference>
<proteinExistence type="predicted"/>
<evidence type="ECO:0000313" key="2">
    <source>
        <dbReference type="Proteomes" id="UP000251993"/>
    </source>
</evidence>
<dbReference type="AlphaFoldDB" id="A0A344TLY3"/>
<dbReference type="KEGG" id="run:DR864_18885"/>
<protein>
    <recommendedName>
        <fullName evidence="3">GRAM domain-containing protein</fullName>
    </recommendedName>
</protein>
<organism evidence="1 2">
    <name type="scientific">Runella rosea</name>
    <dbReference type="NCBI Taxonomy" id="2259595"/>
    <lineage>
        <taxon>Bacteria</taxon>
        <taxon>Pseudomonadati</taxon>
        <taxon>Bacteroidota</taxon>
        <taxon>Cytophagia</taxon>
        <taxon>Cytophagales</taxon>
        <taxon>Spirosomataceae</taxon>
        <taxon>Runella</taxon>
    </lineage>
</organism>
<gene>
    <name evidence="1" type="ORF">DR864_18885</name>
</gene>
<reference evidence="1 2" key="1">
    <citation type="submission" date="2018-07" db="EMBL/GenBank/DDBJ databases">
        <title>Genome sequencing of Runella.</title>
        <authorList>
            <person name="Baek M.-G."/>
            <person name="Yi H."/>
        </authorList>
    </citation>
    <scope>NUCLEOTIDE SEQUENCE [LARGE SCALE GENOMIC DNA]</scope>
    <source>
        <strain evidence="1 2">HYN0085</strain>
    </source>
</reference>
<evidence type="ECO:0000313" key="1">
    <source>
        <dbReference type="EMBL" id="AXE19654.1"/>
    </source>
</evidence>
<accession>A0A344TLY3</accession>